<comment type="caution">
    <text evidence="2">The sequence shown here is derived from an EMBL/GenBank/DDBJ whole genome shotgun (WGS) entry which is preliminary data.</text>
</comment>
<feature type="compositionally biased region" description="Gly residues" evidence="1">
    <location>
        <begin position="61"/>
        <end position="71"/>
    </location>
</feature>
<sequence length="71" mass="7385">MSNDYAGKSHDEAVAARKKARQRAQEPAGGEMAVDGVEADSTHSCGELSEKGKQVWRTGAGLDGGGKAPDR</sequence>
<evidence type="ECO:0000313" key="2">
    <source>
        <dbReference type="EMBL" id="MCC8393751.1"/>
    </source>
</evidence>
<dbReference type="RefSeq" id="WP_230510047.1">
    <property type="nucleotide sequence ID" value="NZ_JAJITD010000006.1"/>
</dbReference>
<gene>
    <name evidence="2" type="ORF">LJ656_14235</name>
</gene>
<accession>A0ABS8JV19</accession>
<dbReference type="Proteomes" id="UP001431019">
    <property type="component" value="Unassembled WGS sequence"/>
</dbReference>
<feature type="region of interest" description="Disordered" evidence="1">
    <location>
        <begin position="1"/>
        <end position="71"/>
    </location>
</feature>
<reference evidence="2 3" key="1">
    <citation type="submission" date="2021-11" db="EMBL/GenBank/DDBJ databases">
        <authorList>
            <person name="Oh E.-T."/>
            <person name="Kim S.-B."/>
        </authorList>
    </citation>
    <scope>NUCLEOTIDE SEQUENCE [LARGE SCALE GENOMIC DNA]</scope>
    <source>
        <strain evidence="2 3">MMS20-SJTR3</strain>
    </source>
</reference>
<proteinExistence type="predicted"/>
<name>A0ABS8JV19_9BURK</name>
<evidence type="ECO:0000313" key="3">
    <source>
        <dbReference type="Proteomes" id="UP001431019"/>
    </source>
</evidence>
<dbReference type="EMBL" id="JAJITD010000006">
    <property type="protein sequence ID" value="MCC8393751.1"/>
    <property type="molecule type" value="Genomic_DNA"/>
</dbReference>
<organism evidence="2 3">
    <name type="scientific">Paraburkholderia sejongensis</name>
    <dbReference type="NCBI Taxonomy" id="2886946"/>
    <lineage>
        <taxon>Bacteria</taxon>
        <taxon>Pseudomonadati</taxon>
        <taxon>Pseudomonadota</taxon>
        <taxon>Betaproteobacteria</taxon>
        <taxon>Burkholderiales</taxon>
        <taxon>Burkholderiaceae</taxon>
        <taxon>Paraburkholderia</taxon>
    </lineage>
</organism>
<protein>
    <submittedName>
        <fullName evidence="2">Uncharacterized protein</fullName>
    </submittedName>
</protein>
<keyword evidence="3" id="KW-1185">Reference proteome</keyword>
<evidence type="ECO:0000256" key="1">
    <source>
        <dbReference type="SAM" id="MobiDB-lite"/>
    </source>
</evidence>